<sequence length="128" mass="14690">MRQHQSPLYASTPGAFGSSCLIGCSDPCSECIRRRLRRTDLPVCTHFPHGRQLFHNQCDEWGSAEAPSELSVTSFSMYRVTKSAKCKIHIRVHYQNHSEHIEIGHPQKKNHSEHIEIGHPQKKFTRNT</sequence>
<reference evidence="1" key="4">
    <citation type="submission" date="2019-03" db="UniProtKB">
        <authorList>
            <consortium name="EnsemblPlants"/>
        </authorList>
    </citation>
    <scope>IDENTIFICATION</scope>
</reference>
<dbReference type="EnsemblPlants" id="AET3Gv20967200.5">
    <property type="protein sequence ID" value="AET3Gv20967200.5"/>
    <property type="gene ID" value="AET3Gv20967200"/>
</dbReference>
<name>A0A453GD94_AEGTS</name>
<reference evidence="2" key="2">
    <citation type="journal article" date="2017" name="Nat. Plants">
        <title>The Aegilops tauschii genome reveals multiple impacts of transposons.</title>
        <authorList>
            <person name="Zhao G."/>
            <person name="Zou C."/>
            <person name="Li K."/>
            <person name="Wang K."/>
            <person name="Li T."/>
            <person name="Gao L."/>
            <person name="Zhang X."/>
            <person name="Wang H."/>
            <person name="Yang Z."/>
            <person name="Liu X."/>
            <person name="Jiang W."/>
            <person name="Mao L."/>
            <person name="Kong X."/>
            <person name="Jiao Y."/>
            <person name="Jia J."/>
        </authorList>
    </citation>
    <scope>NUCLEOTIDE SEQUENCE [LARGE SCALE GENOMIC DNA]</scope>
    <source>
        <strain evidence="2">cv. AL8/78</strain>
    </source>
</reference>
<protein>
    <submittedName>
        <fullName evidence="1">Uncharacterized protein</fullName>
    </submittedName>
</protein>
<reference evidence="1" key="3">
    <citation type="journal article" date="2017" name="Nature">
        <title>Genome sequence of the progenitor of the wheat D genome Aegilops tauschii.</title>
        <authorList>
            <person name="Luo M.C."/>
            <person name="Gu Y.Q."/>
            <person name="Puiu D."/>
            <person name="Wang H."/>
            <person name="Twardziok S.O."/>
            <person name="Deal K.R."/>
            <person name="Huo N."/>
            <person name="Zhu T."/>
            <person name="Wang L."/>
            <person name="Wang Y."/>
            <person name="McGuire P.E."/>
            <person name="Liu S."/>
            <person name="Long H."/>
            <person name="Ramasamy R.K."/>
            <person name="Rodriguez J.C."/>
            <person name="Van S.L."/>
            <person name="Yuan L."/>
            <person name="Wang Z."/>
            <person name="Xia Z."/>
            <person name="Xiao L."/>
            <person name="Anderson O.D."/>
            <person name="Ouyang S."/>
            <person name="Liang Y."/>
            <person name="Zimin A.V."/>
            <person name="Pertea G."/>
            <person name="Qi P."/>
            <person name="Bennetzen J.L."/>
            <person name="Dai X."/>
            <person name="Dawson M.W."/>
            <person name="Muller H.G."/>
            <person name="Kugler K."/>
            <person name="Rivarola-Duarte L."/>
            <person name="Spannagl M."/>
            <person name="Mayer K.F.X."/>
            <person name="Lu F.H."/>
            <person name="Bevan M.W."/>
            <person name="Leroy P."/>
            <person name="Li P."/>
            <person name="You F.M."/>
            <person name="Sun Q."/>
            <person name="Liu Z."/>
            <person name="Lyons E."/>
            <person name="Wicker T."/>
            <person name="Salzberg S.L."/>
            <person name="Devos K.M."/>
            <person name="Dvorak J."/>
        </authorList>
    </citation>
    <scope>NUCLEOTIDE SEQUENCE [LARGE SCALE GENOMIC DNA]</scope>
    <source>
        <strain evidence="1">cv. AL8/78</strain>
    </source>
</reference>
<evidence type="ECO:0000313" key="1">
    <source>
        <dbReference type="EnsemblPlants" id="AET3Gv20967200.5"/>
    </source>
</evidence>
<reference evidence="2" key="1">
    <citation type="journal article" date="2014" name="Science">
        <title>Ancient hybridizations among the ancestral genomes of bread wheat.</title>
        <authorList>
            <consortium name="International Wheat Genome Sequencing Consortium,"/>
            <person name="Marcussen T."/>
            <person name="Sandve S.R."/>
            <person name="Heier L."/>
            <person name="Spannagl M."/>
            <person name="Pfeifer M."/>
            <person name="Jakobsen K.S."/>
            <person name="Wulff B.B."/>
            <person name="Steuernagel B."/>
            <person name="Mayer K.F."/>
            <person name="Olsen O.A."/>
        </authorList>
    </citation>
    <scope>NUCLEOTIDE SEQUENCE [LARGE SCALE GENOMIC DNA]</scope>
    <source>
        <strain evidence="2">cv. AL8/78</strain>
    </source>
</reference>
<reference evidence="1" key="5">
    <citation type="journal article" date="2021" name="G3 (Bethesda)">
        <title>Aegilops tauschii genome assembly Aet v5.0 features greater sequence contiguity and improved annotation.</title>
        <authorList>
            <person name="Wang L."/>
            <person name="Zhu T."/>
            <person name="Rodriguez J.C."/>
            <person name="Deal K.R."/>
            <person name="Dubcovsky J."/>
            <person name="McGuire P.E."/>
            <person name="Lux T."/>
            <person name="Spannagl M."/>
            <person name="Mayer K.F.X."/>
            <person name="Baldrich P."/>
            <person name="Meyers B.C."/>
            <person name="Huo N."/>
            <person name="Gu Y.Q."/>
            <person name="Zhou H."/>
            <person name="Devos K.M."/>
            <person name="Bennetzen J.L."/>
            <person name="Unver T."/>
            <person name="Budak H."/>
            <person name="Gulick P.J."/>
            <person name="Galiba G."/>
            <person name="Kalapos B."/>
            <person name="Nelson D.R."/>
            <person name="Li P."/>
            <person name="You F.M."/>
            <person name="Luo M.C."/>
            <person name="Dvorak J."/>
        </authorList>
    </citation>
    <scope>NUCLEOTIDE SEQUENCE [LARGE SCALE GENOMIC DNA]</scope>
    <source>
        <strain evidence="1">cv. AL8/78</strain>
    </source>
</reference>
<dbReference type="PROSITE" id="PS51257">
    <property type="entry name" value="PROKAR_LIPOPROTEIN"/>
    <property type="match status" value="1"/>
</dbReference>
<dbReference type="Proteomes" id="UP000015105">
    <property type="component" value="Chromosome 3D"/>
</dbReference>
<evidence type="ECO:0000313" key="2">
    <source>
        <dbReference type="Proteomes" id="UP000015105"/>
    </source>
</evidence>
<dbReference type="AlphaFoldDB" id="A0A453GD94"/>
<organism evidence="1 2">
    <name type="scientific">Aegilops tauschii subsp. strangulata</name>
    <name type="common">Goatgrass</name>
    <dbReference type="NCBI Taxonomy" id="200361"/>
    <lineage>
        <taxon>Eukaryota</taxon>
        <taxon>Viridiplantae</taxon>
        <taxon>Streptophyta</taxon>
        <taxon>Embryophyta</taxon>
        <taxon>Tracheophyta</taxon>
        <taxon>Spermatophyta</taxon>
        <taxon>Magnoliopsida</taxon>
        <taxon>Liliopsida</taxon>
        <taxon>Poales</taxon>
        <taxon>Poaceae</taxon>
        <taxon>BOP clade</taxon>
        <taxon>Pooideae</taxon>
        <taxon>Triticodae</taxon>
        <taxon>Triticeae</taxon>
        <taxon>Triticinae</taxon>
        <taxon>Aegilops</taxon>
    </lineage>
</organism>
<dbReference type="Gramene" id="AET3Gv20967200.5">
    <property type="protein sequence ID" value="AET3Gv20967200.5"/>
    <property type="gene ID" value="AET3Gv20967200"/>
</dbReference>
<keyword evidence="2" id="KW-1185">Reference proteome</keyword>
<accession>A0A453GD94</accession>
<proteinExistence type="predicted"/>